<evidence type="ECO:0000256" key="6">
    <source>
        <dbReference type="ARBA" id="ARBA00022989"/>
    </source>
</evidence>
<keyword evidence="8 10" id="KW-0807">Transducer</keyword>
<reference evidence="15 16" key="1">
    <citation type="journal article" date="2014" name="Genome Announc.">
        <title>Draft Genome Sequences of Three Alkaliphilic Bacillus Strains, Bacillus wakoensis JCM 9140T, Bacillus akibai JCM 9157T, and Bacillus hemicellulosilyticus JCM 9152T.</title>
        <authorList>
            <person name="Yuki M."/>
            <person name="Oshima K."/>
            <person name="Suda W."/>
            <person name="Oshida Y."/>
            <person name="Kitamura K."/>
            <person name="Iida T."/>
            <person name="Hattori M."/>
            <person name="Ohkuma M."/>
        </authorList>
    </citation>
    <scope>NUCLEOTIDE SEQUENCE [LARGE SCALE GENOMIC DNA]</scope>
    <source>
        <strain evidence="15 16">JCM 9157</strain>
    </source>
</reference>
<comment type="subcellular location">
    <subcellularLocation>
        <location evidence="1">Cell membrane</location>
        <topology evidence="1">Multi-pass membrane protein</topology>
    </subcellularLocation>
</comment>
<feature type="domain" description="Methyl-accepting transducer" evidence="13">
    <location>
        <begin position="375"/>
        <end position="632"/>
    </location>
</feature>
<dbReference type="GO" id="GO:0007165">
    <property type="term" value="P:signal transduction"/>
    <property type="evidence" value="ECO:0007669"/>
    <property type="project" value="UniProtKB-KW"/>
</dbReference>
<dbReference type="InterPro" id="IPR033479">
    <property type="entry name" value="dCache_1"/>
</dbReference>
<evidence type="ECO:0000259" key="13">
    <source>
        <dbReference type="PROSITE" id="PS50111"/>
    </source>
</evidence>
<dbReference type="Pfam" id="PF00672">
    <property type="entry name" value="HAMP"/>
    <property type="match status" value="1"/>
</dbReference>
<proteinExistence type="inferred from homology"/>
<dbReference type="CDD" id="cd12912">
    <property type="entry name" value="PDC2_MCP_like"/>
    <property type="match status" value="1"/>
</dbReference>
<evidence type="ECO:0000259" key="14">
    <source>
        <dbReference type="PROSITE" id="PS50885"/>
    </source>
</evidence>
<dbReference type="Gene3D" id="1.10.287.950">
    <property type="entry name" value="Methyl-accepting chemotaxis protein"/>
    <property type="match status" value="1"/>
</dbReference>
<dbReference type="CDD" id="cd12913">
    <property type="entry name" value="PDC1_MCP_like"/>
    <property type="match status" value="1"/>
</dbReference>
<evidence type="ECO:0000256" key="4">
    <source>
        <dbReference type="ARBA" id="ARBA00022500"/>
    </source>
</evidence>
<evidence type="ECO:0000256" key="8">
    <source>
        <dbReference type="ARBA" id="ARBA00023224"/>
    </source>
</evidence>
<dbReference type="Proteomes" id="UP000018896">
    <property type="component" value="Unassembled WGS sequence"/>
</dbReference>
<protein>
    <submittedName>
        <fullName evidence="15">Methyl-accepting chemotaxis protein</fullName>
    </submittedName>
</protein>
<dbReference type="GO" id="GO:0006935">
    <property type="term" value="P:chemotaxis"/>
    <property type="evidence" value="ECO:0007669"/>
    <property type="project" value="UniProtKB-KW"/>
</dbReference>
<evidence type="ECO:0000256" key="3">
    <source>
        <dbReference type="ARBA" id="ARBA00022481"/>
    </source>
</evidence>
<evidence type="ECO:0000256" key="7">
    <source>
        <dbReference type="ARBA" id="ARBA00023136"/>
    </source>
</evidence>
<name>W4QSB8_HALA3</name>
<evidence type="ECO:0000256" key="9">
    <source>
        <dbReference type="ARBA" id="ARBA00029447"/>
    </source>
</evidence>
<comment type="caution">
    <text evidence="15">The sequence shown here is derived from an EMBL/GenBank/DDBJ whole genome shotgun (WGS) entry which is preliminary data.</text>
</comment>
<dbReference type="GO" id="GO:0005886">
    <property type="term" value="C:plasma membrane"/>
    <property type="evidence" value="ECO:0007669"/>
    <property type="project" value="UniProtKB-SubCell"/>
</dbReference>
<dbReference type="EMBL" id="BAUV01000008">
    <property type="protein sequence ID" value="GAE34518.1"/>
    <property type="molecule type" value="Genomic_DNA"/>
</dbReference>
<dbReference type="SMART" id="SM00283">
    <property type="entry name" value="MA"/>
    <property type="match status" value="1"/>
</dbReference>
<keyword evidence="3" id="KW-0488">Methylation</keyword>
<dbReference type="Gene3D" id="3.30.450.20">
    <property type="entry name" value="PAS domain"/>
    <property type="match status" value="2"/>
</dbReference>
<keyword evidence="2" id="KW-1003">Cell membrane</keyword>
<evidence type="ECO:0000256" key="2">
    <source>
        <dbReference type="ARBA" id="ARBA00022475"/>
    </source>
</evidence>
<evidence type="ECO:0000256" key="1">
    <source>
        <dbReference type="ARBA" id="ARBA00004651"/>
    </source>
</evidence>
<feature type="transmembrane region" description="Helical" evidence="12">
    <location>
        <begin position="7"/>
        <end position="29"/>
    </location>
</feature>
<dbReference type="PANTHER" id="PTHR32089">
    <property type="entry name" value="METHYL-ACCEPTING CHEMOTAXIS PROTEIN MCPB"/>
    <property type="match status" value="1"/>
</dbReference>
<keyword evidence="5 12" id="KW-0812">Transmembrane</keyword>
<gene>
    <name evidence="15" type="ORF">JCM9157_1580</name>
</gene>
<evidence type="ECO:0000313" key="16">
    <source>
        <dbReference type="Proteomes" id="UP000018896"/>
    </source>
</evidence>
<keyword evidence="4" id="KW-0145">Chemotaxis</keyword>
<dbReference type="PROSITE" id="PS50885">
    <property type="entry name" value="HAMP"/>
    <property type="match status" value="1"/>
</dbReference>
<feature type="domain" description="HAMP" evidence="14">
    <location>
        <begin position="304"/>
        <end position="356"/>
    </location>
</feature>
<sequence length="661" mass="72437">MNSIQTKLIAFISIILIVTLTLVSILTYLQVRKQVETRVEIEGAAIVSEKKDLVELYLENFNSSIFRFSKDQAVTSFLLADEEDKPLLWEIVNENFSLYNELNENIAVTYIGTNEGGFYTEPFIDVGSDYDPRIRPWYEQASSNPNDVIWTEPYLDASSGEYTVTVAKSVSSGNTILGVIGIDLSLDNLAAIVRSKNVNYDGFSFLFDQTGVALVHPTKSDNNSEDPVISQMLASSSPGKIEYHQDHSNHVMFFETISGTNWVIGADFEQSKMLAQANEIRNSIFVISIISIIIAALLALIVAKRISKPIIKLRNQVSQVANGDLTVSLQTKSKDEIGALTRDFNRMVESVKSLVLSIHTSVEQVSSSSENLSAIAQETIASSDEVASAISEIASGSTKQAEDIDETKQVTSHLSNQIDKVTDYSSELVNLSVRAGEENEKGTTQVSILRDKSQDFKTVILKVETVVQTLSARVKEVEHVIDTINAISEQTNLLALNASIEAARAGESGKGFAVVANEVRKLAEQTSLATGKVRQTIEGIEAEANKVVIEVETTKIITEEQNEVVRQTEKSFSTIASLVAEINDSIASIQAEMKDMTDNKNTVVSAVENIALVAEQTAASTEEVAASSEEQRHALSSVAHSTDELQNTTQELTKRMQQFKI</sequence>
<dbReference type="Gene3D" id="1.10.8.500">
    <property type="entry name" value="HAMP domain in histidine kinase"/>
    <property type="match status" value="1"/>
</dbReference>
<dbReference type="RefSeq" id="WP_035663413.1">
    <property type="nucleotide sequence ID" value="NZ_BAUV01000008.1"/>
</dbReference>
<evidence type="ECO:0000256" key="12">
    <source>
        <dbReference type="SAM" id="Phobius"/>
    </source>
</evidence>
<dbReference type="eggNOG" id="COG0840">
    <property type="taxonomic scope" value="Bacteria"/>
</dbReference>
<evidence type="ECO:0000256" key="5">
    <source>
        <dbReference type="ARBA" id="ARBA00022692"/>
    </source>
</evidence>
<keyword evidence="16" id="KW-1185">Reference proteome</keyword>
<dbReference type="STRING" id="1236973.JCM9157_1580"/>
<dbReference type="InterPro" id="IPR003660">
    <property type="entry name" value="HAMP_dom"/>
</dbReference>
<feature type="region of interest" description="Disordered" evidence="11">
    <location>
        <begin position="625"/>
        <end position="646"/>
    </location>
</feature>
<evidence type="ECO:0000256" key="11">
    <source>
        <dbReference type="SAM" id="MobiDB-lite"/>
    </source>
</evidence>
<keyword evidence="6 12" id="KW-1133">Transmembrane helix</keyword>
<dbReference type="Pfam" id="PF02743">
    <property type="entry name" value="dCache_1"/>
    <property type="match status" value="1"/>
</dbReference>
<dbReference type="AlphaFoldDB" id="W4QSB8"/>
<accession>W4QSB8</accession>
<keyword evidence="7 12" id="KW-0472">Membrane</keyword>
<dbReference type="PANTHER" id="PTHR32089:SF114">
    <property type="entry name" value="METHYL-ACCEPTING CHEMOTAXIS PROTEIN MCPB"/>
    <property type="match status" value="1"/>
</dbReference>
<dbReference type="CDD" id="cd06225">
    <property type="entry name" value="HAMP"/>
    <property type="match status" value="1"/>
</dbReference>
<comment type="similarity">
    <text evidence="9">Belongs to the methyl-accepting chemotaxis (MCP) protein family.</text>
</comment>
<feature type="transmembrane region" description="Helical" evidence="12">
    <location>
        <begin position="284"/>
        <end position="303"/>
    </location>
</feature>
<dbReference type="InterPro" id="IPR004089">
    <property type="entry name" value="MCPsignal_dom"/>
</dbReference>
<dbReference type="Pfam" id="PF00015">
    <property type="entry name" value="MCPsignal"/>
    <property type="match status" value="1"/>
</dbReference>
<dbReference type="SMART" id="SM00304">
    <property type="entry name" value="HAMP"/>
    <property type="match status" value="1"/>
</dbReference>
<dbReference type="OrthoDB" id="9760371at2"/>
<dbReference type="InterPro" id="IPR029151">
    <property type="entry name" value="Sensor-like_sf"/>
</dbReference>
<dbReference type="SUPFAM" id="SSF58104">
    <property type="entry name" value="Methyl-accepting chemotaxis protein (MCP) signaling domain"/>
    <property type="match status" value="1"/>
</dbReference>
<organism evidence="15 16">
    <name type="scientific">Halalkalibacter akibai (strain ATCC 43226 / DSM 21942 / CIP 109018 / JCM 9157 / 1139)</name>
    <name type="common">Bacillus akibai</name>
    <dbReference type="NCBI Taxonomy" id="1236973"/>
    <lineage>
        <taxon>Bacteria</taxon>
        <taxon>Bacillati</taxon>
        <taxon>Bacillota</taxon>
        <taxon>Bacilli</taxon>
        <taxon>Bacillales</taxon>
        <taxon>Bacillaceae</taxon>
        <taxon>Halalkalibacter</taxon>
    </lineage>
</organism>
<evidence type="ECO:0000313" key="15">
    <source>
        <dbReference type="EMBL" id="GAE34518.1"/>
    </source>
</evidence>
<evidence type="ECO:0000256" key="10">
    <source>
        <dbReference type="PROSITE-ProRule" id="PRU00284"/>
    </source>
</evidence>
<dbReference type="SUPFAM" id="SSF103190">
    <property type="entry name" value="Sensory domain-like"/>
    <property type="match status" value="1"/>
</dbReference>
<dbReference type="PROSITE" id="PS50111">
    <property type="entry name" value="CHEMOTAXIS_TRANSDUC_2"/>
    <property type="match status" value="1"/>
</dbReference>